<protein>
    <submittedName>
        <fullName evidence="2">Uncharacterized protein</fullName>
    </submittedName>
</protein>
<organism evidence="2 3">
    <name type="scientific">Tothia fuscella</name>
    <dbReference type="NCBI Taxonomy" id="1048955"/>
    <lineage>
        <taxon>Eukaryota</taxon>
        <taxon>Fungi</taxon>
        <taxon>Dikarya</taxon>
        <taxon>Ascomycota</taxon>
        <taxon>Pezizomycotina</taxon>
        <taxon>Dothideomycetes</taxon>
        <taxon>Pleosporomycetidae</taxon>
        <taxon>Venturiales</taxon>
        <taxon>Cylindrosympodiaceae</taxon>
        <taxon>Tothia</taxon>
    </lineage>
</organism>
<keyword evidence="1" id="KW-0812">Transmembrane</keyword>
<keyword evidence="3" id="KW-1185">Reference proteome</keyword>
<keyword evidence="1" id="KW-1133">Transmembrane helix</keyword>
<evidence type="ECO:0000313" key="2">
    <source>
        <dbReference type="EMBL" id="KAF2429722.1"/>
    </source>
</evidence>
<feature type="transmembrane region" description="Helical" evidence="1">
    <location>
        <begin position="196"/>
        <end position="221"/>
    </location>
</feature>
<dbReference type="EMBL" id="MU007044">
    <property type="protein sequence ID" value="KAF2429722.1"/>
    <property type="molecule type" value="Genomic_DNA"/>
</dbReference>
<sequence length="386" mass="41920">MASSTTDFSLSTHITAPPPLTTVFQPKSWCSTEADAWVLSTAFCQPDKWDSDYYLGGQYYSPGICPYGFSEACTRLVSQTSMIPPVDTLLGEQAVYCCPTFALAVQIRWRPQDLPFLETKPAVPAIQSFNTDPGAFGDGSALSTFDLINTYASLPTQITKDPSAYSTITVTASNTWKATPTQVSRQSQGMSKSTKIGVGVAVPIGVLGFIAAAITGCLLLWRRRKLRKAKKTAGSSDTDLLEALNNQDPKSAQYAAMDRSIQITQSPSDDVSFSPVFAELRDTSNPGLLPTSQSTTPSGPDGIGVARTISHASPSHSNHARVSNLPEVVRQPGDDEEIRQIQIERAKLQERRSRLFQMPELDQEEERLRRRLEGRLVSIGSGGIGP</sequence>
<dbReference type="Proteomes" id="UP000800235">
    <property type="component" value="Unassembled WGS sequence"/>
</dbReference>
<comment type="caution">
    <text evidence="2">The sequence shown here is derived from an EMBL/GenBank/DDBJ whole genome shotgun (WGS) entry which is preliminary data.</text>
</comment>
<name>A0A9P4NQB2_9PEZI</name>
<proteinExistence type="predicted"/>
<dbReference type="OrthoDB" id="4770059at2759"/>
<reference evidence="2" key="1">
    <citation type="journal article" date="2020" name="Stud. Mycol.">
        <title>101 Dothideomycetes genomes: a test case for predicting lifestyles and emergence of pathogens.</title>
        <authorList>
            <person name="Haridas S."/>
            <person name="Albert R."/>
            <person name="Binder M."/>
            <person name="Bloem J."/>
            <person name="Labutti K."/>
            <person name="Salamov A."/>
            <person name="Andreopoulos B."/>
            <person name="Baker S."/>
            <person name="Barry K."/>
            <person name="Bills G."/>
            <person name="Bluhm B."/>
            <person name="Cannon C."/>
            <person name="Castanera R."/>
            <person name="Culley D."/>
            <person name="Daum C."/>
            <person name="Ezra D."/>
            <person name="Gonzalez J."/>
            <person name="Henrissat B."/>
            <person name="Kuo A."/>
            <person name="Liang C."/>
            <person name="Lipzen A."/>
            <person name="Lutzoni F."/>
            <person name="Magnuson J."/>
            <person name="Mondo S."/>
            <person name="Nolan M."/>
            <person name="Ohm R."/>
            <person name="Pangilinan J."/>
            <person name="Park H.-J."/>
            <person name="Ramirez L."/>
            <person name="Alfaro M."/>
            <person name="Sun H."/>
            <person name="Tritt A."/>
            <person name="Yoshinaga Y."/>
            <person name="Zwiers L.-H."/>
            <person name="Turgeon B."/>
            <person name="Goodwin S."/>
            <person name="Spatafora J."/>
            <person name="Crous P."/>
            <person name="Grigoriev I."/>
        </authorList>
    </citation>
    <scope>NUCLEOTIDE SEQUENCE</scope>
    <source>
        <strain evidence="2">CBS 130266</strain>
    </source>
</reference>
<keyword evidence="1" id="KW-0472">Membrane</keyword>
<evidence type="ECO:0000256" key="1">
    <source>
        <dbReference type="SAM" id="Phobius"/>
    </source>
</evidence>
<gene>
    <name evidence="2" type="ORF">EJ08DRAFT_679678</name>
</gene>
<dbReference type="AlphaFoldDB" id="A0A9P4NQB2"/>
<accession>A0A9P4NQB2</accession>
<evidence type="ECO:0000313" key="3">
    <source>
        <dbReference type="Proteomes" id="UP000800235"/>
    </source>
</evidence>